<evidence type="ECO:0000313" key="8">
    <source>
        <dbReference type="EMBL" id="HIW92233.1"/>
    </source>
</evidence>
<dbReference type="AlphaFoldDB" id="A0A9D1ULZ1"/>
<evidence type="ECO:0000313" key="9">
    <source>
        <dbReference type="Proteomes" id="UP000824190"/>
    </source>
</evidence>
<evidence type="ECO:0000256" key="3">
    <source>
        <dbReference type="ARBA" id="ARBA00023136"/>
    </source>
</evidence>
<evidence type="ECO:0000256" key="5">
    <source>
        <dbReference type="ARBA" id="ARBA00023288"/>
    </source>
</evidence>
<comment type="caution">
    <text evidence="8">The sequence shown here is derived from an EMBL/GenBank/DDBJ whole genome shotgun (WGS) entry which is preliminary data.</text>
</comment>
<feature type="chain" id="PRO_5039545235" evidence="7">
    <location>
        <begin position="25"/>
        <end position="233"/>
    </location>
</feature>
<protein>
    <submittedName>
        <fullName evidence="8">LppP/LprE family lipoprotein</fullName>
    </submittedName>
</protein>
<name>A0A9D1ULZ1_9CORY</name>
<dbReference type="Proteomes" id="UP000824190">
    <property type="component" value="Unassembled WGS sequence"/>
</dbReference>
<accession>A0A9D1ULZ1</accession>
<dbReference type="InterPro" id="IPR025971">
    <property type="entry name" value="LppP/LprE"/>
</dbReference>
<evidence type="ECO:0000256" key="7">
    <source>
        <dbReference type="SAM" id="SignalP"/>
    </source>
</evidence>
<evidence type="ECO:0000256" key="2">
    <source>
        <dbReference type="ARBA" id="ARBA00022729"/>
    </source>
</evidence>
<dbReference type="Pfam" id="PF14041">
    <property type="entry name" value="Lipoprotein_21"/>
    <property type="match status" value="1"/>
</dbReference>
<dbReference type="EMBL" id="DXGC01000094">
    <property type="protein sequence ID" value="HIW92233.1"/>
    <property type="molecule type" value="Genomic_DNA"/>
</dbReference>
<sequence>MRYSPRSARRVAATVATASALVLSACGSGDDSSGSTDNTGAAPPSETVTVTEEVPAEDPAGEDAAAEAPAEDAEGTEGTEDTEDGEDAEEAPPEDANCEPDPESPVITDSIENLPPPGLPDSTWVYKGDSNYNECSDLSYATVEQDPQGNAQFENRLIFFHQGQYSTTPDTANTQQHKIVDTTEDSVTVEFKDWEALDEAGGANVDAPNYTETVTFRWDGNGVTAEGRIPNEP</sequence>
<proteinExistence type="predicted"/>
<feature type="compositionally biased region" description="Low complexity" evidence="6">
    <location>
        <begin position="25"/>
        <end position="53"/>
    </location>
</feature>
<feature type="signal peptide" evidence="7">
    <location>
        <begin position="1"/>
        <end position="24"/>
    </location>
</feature>
<keyword evidence="1" id="KW-1003">Cell membrane</keyword>
<feature type="region of interest" description="Disordered" evidence="6">
    <location>
        <begin position="25"/>
        <end position="118"/>
    </location>
</feature>
<keyword evidence="2 7" id="KW-0732">Signal</keyword>
<evidence type="ECO:0000256" key="6">
    <source>
        <dbReference type="SAM" id="MobiDB-lite"/>
    </source>
</evidence>
<evidence type="ECO:0000256" key="1">
    <source>
        <dbReference type="ARBA" id="ARBA00022475"/>
    </source>
</evidence>
<reference evidence="8" key="1">
    <citation type="journal article" date="2021" name="PeerJ">
        <title>Extensive microbial diversity within the chicken gut microbiome revealed by metagenomics and culture.</title>
        <authorList>
            <person name="Gilroy R."/>
            <person name="Ravi A."/>
            <person name="Getino M."/>
            <person name="Pursley I."/>
            <person name="Horton D.L."/>
            <person name="Alikhan N.F."/>
            <person name="Baker D."/>
            <person name="Gharbi K."/>
            <person name="Hall N."/>
            <person name="Watson M."/>
            <person name="Adriaenssens E.M."/>
            <person name="Foster-Nyarko E."/>
            <person name="Jarju S."/>
            <person name="Secka A."/>
            <person name="Antonio M."/>
            <person name="Oren A."/>
            <person name="Chaudhuri R.R."/>
            <person name="La Ragione R."/>
            <person name="Hildebrand F."/>
            <person name="Pallen M.J."/>
        </authorList>
    </citation>
    <scope>NUCLEOTIDE SEQUENCE</scope>
    <source>
        <strain evidence="8">CHK32-1732</strain>
    </source>
</reference>
<dbReference type="PROSITE" id="PS51257">
    <property type="entry name" value="PROKAR_LIPOPROTEIN"/>
    <property type="match status" value="1"/>
</dbReference>
<keyword evidence="3" id="KW-0472">Membrane</keyword>
<keyword evidence="5 8" id="KW-0449">Lipoprotein</keyword>
<organism evidence="8 9">
    <name type="scientific">Candidatus Corynebacterium avicola</name>
    <dbReference type="NCBI Taxonomy" id="2838527"/>
    <lineage>
        <taxon>Bacteria</taxon>
        <taxon>Bacillati</taxon>
        <taxon>Actinomycetota</taxon>
        <taxon>Actinomycetes</taxon>
        <taxon>Mycobacteriales</taxon>
        <taxon>Corynebacteriaceae</taxon>
        <taxon>Corynebacterium</taxon>
    </lineage>
</organism>
<feature type="compositionally biased region" description="Acidic residues" evidence="6">
    <location>
        <begin position="54"/>
        <end position="102"/>
    </location>
</feature>
<reference evidence="8" key="2">
    <citation type="submission" date="2021-04" db="EMBL/GenBank/DDBJ databases">
        <authorList>
            <person name="Gilroy R."/>
        </authorList>
    </citation>
    <scope>NUCLEOTIDE SEQUENCE</scope>
    <source>
        <strain evidence="8">CHK32-1732</strain>
    </source>
</reference>
<keyword evidence="4" id="KW-0564">Palmitate</keyword>
<evidence type="ECO:0000256" key="4">
    <source>
        <dbReference type="ARBA" id="ARBA00023139"/>
    </source>
</evidence>
<gene>
    <name evidence="8" type="ORF">H9870_11305</name>
</gene>